<sequence>MTLHLNISKSRNAYGMWSGMPIDEALIYYKKLYALGTISTIHFGVWLEPFDENGKLATETIELFDTYDLTHQLVGEFNAFEQGEKGFLASTFIDKIPLIDTSKLPWLCQSIDLSVLDAQTDSANVGSFQLNYLTGNSSGEISIPFIETRNAAILNSARAIKAIMFPDGAEGGTQALPKDYLMRMTIYIYDKHSYSTRVFEIQHLVALQTSSIPLDATNRGGVGIVTLNFIKMFPMLK</sequence>
<evidence type="ECO:0000313" key="1">
    <source>
        <dbReference type="EMBL" id="SFT12222.1"/>
    </source>
</evidence>
<protein>
    <submittedName>
        <fullName evidence="1">Uncharacterized protein</fullName>
    </submittedName>
</protein>
<dbReference type="AlphaFoldDB" id="A0A1I6VET9"/>
<dbReference type="EMBL" id="FOZU01000025">
    <property type="protein sequence ID" value="SFT12222.1"/>
    <property type="molecule type" value="Genomic_DNA"/>
</dbReference>
<accession>A0A1I6VET9</accession>
<gene>
    <name evidence="1" type="ORF">SAMN05444586_10258</name>
</gene>
<name>A0A1I6VET9_9GAMM</name>
<organism evidence="1 2">
    <name type="scientific">Acinetobacter bohemicus</name>
    <dbReference type="NCBI Taxonomy" id="1435036"/>
    <lineage>
        <taxon>Bacteria</taxon>
        <taxon>Pseudomonadati</taxon>
        <taxon>Pseudomonadota</taxon>
        <taxon>Gammaproteobacteria</taxon>
        <taxon>Moraxellales</taxon>
        <taxon>Moraxellaceae</taxon>
        <taxon>Acinetobacter</taxon>
    </lineage>
</organism>
<proteinExistence type="predicted"/>
<keyword evidence="2" id="KW-1185">Reference proteome</keyword>
<dbReference type="RefSeq" id="WP_074947231.1">
    <property type="nucleotide sequence ID" value="NZ_FOZU01000025.1"/>
</dbReference>
<dbReference type="Proteomes" id="UP000182827">
    <property type="component" value="Unassembled WGS sequence"/>
</dbReference>
<reference evidence="2" key="1">
    <citation type="submission" date="2016-10" db="EMBL/GenBank/DDBJ databases">
        <authorList>
            <person name="Varghese N."/>
            <person name="Submissions S."/>
        </authorList>
    </citation>
    <scope>NUCLEOTIDE SEQUENCE [LARGE SCALE GENOMIC DNA]</scope>
    <source>
        <strain evidence="2">ANC 5076</strain>
    </source>
</reference>
<evidence type="ECO:0000313" key="2">
    <source>
        <dbReference type="Proteomes" id="UP000182827"/>
    </source>
</evidence>